<evidence type="ECO:0000256" key="2">
    <source>
        <dbReference type="ARBA" id="ARBA00010992"/>
    </source>
</evidence>
<dbReference type="InterPro" id="IPR005828">
    <property type="entry name" value="MFS_sugar_transport-like"/>
</dbReference>
<feature type="transmembrane region" description="Helical" evidence="7">
    <location>
        <begin position="14"/>
        <end position="36"/>
    </location>
</feature>
<keyword evidence="3" id="KW-0813">Transport</keyword>
<dbReference type="GO" id="GO:0005366">
    <property type="term" value="F:myo-inositol:proton symporter activity"/>
    <property type="evidence" value="ECO:0007669"/>
    <property type="project" value="TreeGrafter"/>
</dbReference>
<evidence type="ECO:0000256" key="5">
    <source>
        <dbReference type="ARBA" id="ARBA00022989"/>
    </source>
</evidence>
<gene>
    <name evidence="9" type="ORF">SPHA_73512</name>
</gene>
<evidence type="ECO:0000256" key="3">
    <source>
        <dbReference type="ARBA" id="ARBA00022448"/>
    </source>
</evidence>
<dbReference type="PANTHER" id="PTHR48020:SF12">
    <property type="entry name" value="PROTON MYO-INOSITOL COTRANSPORTER"/>
    <property type="match status" value="1"/>
</dbReference>
<dbReference type="InterPro" id="IPR020846">
    <property type="entry name" value="MFS_dom"/>
</dbReference>
<dbReference type="InterPro" id="IPR050814">
    <property type="entry name" value="Myo-inositol_Transporter"/>
</dbReference>
<feature type="transmembrane region" description="Helical" evidence="7">
    <location>
        <begin position="437"/>
        <end position="458"/>
    </location>
</feature>
<accession>A0A812EDZ1</accession>
<evidence type="ECO:0000256" key="1">
    <source>
        <dbReference type="ARBA" id="ARBA00004141"/>
    </source>
</evidence>
<sequence>MTCGQLCDKIGRRYMVILSTVIAIIASSIETSGLYHNLPGRILAGMSIGLSCLSIPIYLAENTVVSIRGPIIMLNMAALTLGQLLSGIAAASFFYLKNKGWRFLSGIIILPSSLQLVAFFFLPESTCFLAKKGQLAKAQKVMNLLWKELPEKEFELMISDQNENKEYKQKSSFQIFMCILQTPPVRRALLLGCSLHIINQMSGINIIIFYSGMVVKMAGVYDDTVTIWLSTIPTLINFLGTFVGFYLVERIGRRLLLLTSTAGVIVSLIMVSLAFWQIEVQSPVVSFVEPNANFTPCGMYRTCAKCVLDPLCGFCYQEHPILGPVNGSCLPALKMTNSYSKLGRCNSTFLGDHSPFHLKWQSDFCPSNFAYFIMAGQILYLLFFASGLGSLPWTICSEIYPMWARGISNSISSSIMWLFSWLMTGTFLTLIQCLTTYGTFLLMACVTLIGWVFWFLCLPETKGKSLEEAELLFTKPFFKKIKLKTEKNEEPVFI</sequence>
<reference evidence="9" key="1">
    <citation type="submission" date="2021-01" db="EMBL/GenBank/DDBJ databases">
        <authorList>
            <person name="Li R."/>
            <person name="Bekaert M."/>
        </authorList>
    </citation>
    <scope>NUCLEOTIDE SEQUENCE</scope>
    <source>
        <strain evidence="9">Farmed</strain>
    </source>
</reference>
<evidence type="ECO:0000313" key="9">
    <source>
        <dbReference type="EMBL" id="CAE1323587.1"/>
    </source>
</evidence>
<dbReference type="Pfam" id="PF00083">
    <property type="entry name" value="Sugar_tr"/>
    <property type="match status" value="2"/>
</dbReference>
<feature type="domain" description="Major facilitator superfamily (MFS) profile" evidence="8">
    <location>
        <begin position="1"/>
        <end position="462"/>
    </location>
</feature>
<dbReference type="InterPro" id="IPR036259">
    <property type="entry name" value="MFS_trans_sf"/>
</dbReference>
<protein>
    <submittedName>
        <fullName evidence="9">SLC2A13</fullName>
    </submittedName>
</protein>
<keyword evidence="4 7" id="KW-0812">Transmembrane</keyword>
<dbReference type="Gene3D" id="1.20.1250.20">
    <property type="entry name" value="MFS general substrate transporter like domains"/>
    <property type="match status" value="2"/>
</dbReference>
<dbReference type="InterPro" id="IPR005829">
    <property type="entry name" value="Sugar_transporter_CS"/>
</dbReference>
<feature type="transmembrane region" description="Helical" evidence="7">
    <location>
        <begin position="369"/>
        <end position="393"/>
    </location>
</feature>
<dbReference type="PANTHER" id="PTHR48020">
    <property type="entry name" value="PROTON MYO-INOSITOL COTRANSPORTER"/>
    <property type="match status" value="1"/>
</dbReference>
<dbReference type="PROSITE" id="PS00216">
    <property type="entry name" value="SUGAR_TRANSPORT_1"/>
    <property type="match status" value="1"/>
</dbReference>
<dbReference type="GO" id="GO:0016324">
    <property type="term" value="C:apical plasma membrane"/>
    <property type="evidence" value="ECO:0007669"/>
    <property type="project" value="TreeGrafter"/>
</dbReference>
<keyword evidence="6 7" id="KW-0472">Membrane</keyword>
<dbReference type="OrthoDB" id="4142200at2759"/>
<dbReference type="EMBL" id="CAHIKZ030005380">
    <property type="protein sequence ID" value="CAE1323587.1"/>
    <property type="molecule type" value="Genomic_DNA"/>
</dbReference>
<evidence type="ECO:0000256" key="4">
    <source>
        <dbReference type="ARBA" id="ARBA00022692"/>
    </source>
</evidence>
<evidence type="ECO:0000256" key="6">
    <source>
        <dbReference type="ARBA" id="ARBA00023136"/>
    </source>
</evidence>
<comment type="subcellular location">
    <subcellularLocation>
        <location evidence="1">Membrane</location>
        <topology evidence="1">Multi-pass membrane protein</topology>
    </subcellularLocation>
</comment>
<feature type="transmembrane region" description="Helical" evidence="7">
    <location>
        <begin position="255"/>
        <end position="278"/>
    </location>
</feature>
<feature type="transmembrane region" description="Helical" evidence="7">
    <location>
        <begin position="72"/>
        <end position="95"/>
    </location>
</feature>
<evidence type="ECO:0000259" key="8">
    <source>
        <dbReference type="PROSITE" id="PS50850"/>
    </source>
</evidence>
<feature type="transmembrane region" description="Helical" evidence="7">
    <location>
        <begin position="189"/>
        <end position="213"/>
    </location>
</feature>
<organism evidence="9 10">
    <name type="scientific">Acanthosepion pharaonis</name>
    <name type="common">Pharaoh cuttlefish</name>
    <name type="synonym">Sepia pharaonis</name>
    <dbReference type="NCBI Taxonomy" id="158019"/>
    <lineage>
        <taxon>Eukaryota</taxon>
        <taxon>Metazoa</taxon>
        <taxon>Spiralia</taxon>
        <taxon>Lophotrochozoa</taxon>
        <taxon>Mollusca</taxon>
        <taxon>Cephalopoda</taxon>
        <taxon>Coleoidea</taxon>
        <taxon>Decapodiformes</taxon>
        <taxon>Sepiida</taxon>
        <taxon>Sepiina</taxon>
        <taxon>Sepiidae</taxon>
        <taxon>Acanthosepion</taxon>
    </lineage>
</organism>
<keyword evidence="5 7" id="KW-1133">Transmembrane helix</keyword>
<proteinExistence type="inferred from homology"/>
<comment type="caution">
    <text evidence="9">The sequence shown here is derived from an EMBL/GenBank/DDBJ whole genome shotgun (WGS) entry which is preliminary data.</text>
</comment>
<dbReference type="PROSITE" id="PS00217">
    <property type="entry name" value="SUGAR_TRANSPORT_2"/>
    <property type="match status" value="1"/>
</dbReference>
<dbReference type="PROSITE" id="PS50850">
    <property type="entry name" value="MFS"/>
    <property type="match status" value="1"/>
</dbReference>
<feature type="transmembrane region" description="Helical" evidence="7">
    <location>
        <begin position="101"/>
        <end position="122"/>
    </location>
</feature>
<dbReference type="SUPFAM" id="SSF103473">
    <property type="entry name" value="MFS general substrate transporter"/>
    <property type="match status" value="1"/>
</dbReference>
<evidence type="ECO:0000313" key="10">
    <source>
        <dbReference type="Proteomes" id="UP000597762"/>
    </source>
</evidence>
<dbReference type="AlphaFoldDB" id="A0A812EDZ1"/>
<dbReference type="InterPro" id="IPR003663">
    <property type="entry name" value="Sugar/inositol_transpt"/>
</dbReference>
<feature type="transmembrane region" description="Helical" evidence="7">
    <location>
        <begin position="414"/>
        <end position="431"/>
    </location>
</feature>
<name>A0A812EDZ1_ACAPH</name>
<keyword evidence="10" id="KW-1185">Reference proteome</keyword>
<feature type="transmembrane region" description="Helical" evidence="7">
    <location>
        <begin position="42"/>
        <end position="60"/>
    </location>
</feature>
<feature type="transmembrane region" description="Helical" evidence="7">
    <location>
        <begin position="225"/>
        <end position="248"/>
    </location>
</feature>
<dbReference type="Proteomes" id="UP000597762">
    <property type="component" value="Unassembled WGS sequence"/>
</dbReference>
<comment type="similarity">
    <text evidence="2">Belongs to the major facilitator superfamily. Sugar transporter (TC 2.A.1.1) family.</text>
</comment>
<evidence type="ECO:0000256" key="7">
    <source>
        <dbReference type="SAM" id="Phobius"/>
    </source>
</evidence>
<dbReference type="PRINTS" id="PR00171">
    <property type="entry name" value="SUGRTRNSPORT"/>
</dbReference>